<keyword evidence="5" id="KW-1185">Reference proteome</keyword>
<accession>A0A0C4DQW9</accession>
<dbReference type="eggNOG" id="ENOG502SK8M">
    <property type="taxonomic scope" value="Eukaryota"/>
</dbReference>
<reference evidence="3" key="3">
    <citation type="submission" date="2011-03" db="EMBL/GenBank/DDBJ databases">
        <title>Annotation of Magnaporthe poae ATCC 64411.</title>
        <authorList>
            <person name="Ma L.-J."/>
            <person name="Dead R."/>
            <person name="Young S.K."/>
            <person name="Zeng Q."/>
            <person name="Gargeya S."/>
            <person name="Fitzgerald M."/>
            <person name="Haas B."/>
            <person name="Abouelleil A."/>
            <person name="Alvarado L."/>
            <person name="Arachchi H.M."/>
            <person name="Berlin A."/>
            <person name="Brown A."/>
            <person name="Chapman S.B."/>
            <person name="Chen Z."/>
            <person name="Dunbar C."/>
            <person name="Freedman E."/>
            <person name="Gearin G."/>
            <person name="Gellesch M."/>
            <person name="Goldberg J."/>
            <person name="Griggs A."/>
            <person name="Gujja S."/>
            <person name="Heiman D."/>
            <person name="Howarth C."/>
            <person name="Larson L."/>
            <person name="Lui A."/>
            <person name="MacDonald P.J.P."/>
            <person name="Mehta T."/>
            <person name="Montmayeur A."/>
            <person name="Murphy C."/>
            <person name="Neiman D."/>
            <person name="Pearson M."/>
            <person name="Priest M."/>
            <person name="Roberts A."/>
            <person name="Saif S."/>
            <person name="Shea T."/>
            <person name="Shenoy N."/>
            <person name="Sisk P."/>
            <person name="Stolte C."/>
            <person name="Sykes S."/>
            <person name="Yandava C."/>
            <person name="Wortman J."/>
            <person name="Nusbaum C."/>
            <person name="Birren B."/>
        </authorList>
    </citation>
    <scope>NUCLEOTIDE SEQUENCE</scope>
    <source>
        <strain evidence="3">ATCC 64411</strain>
    </source>
</reference>
<dbReference type="STRING" id="644358.A0A0C4DQW9"/>
<feature type="domain" description="DUF7580" evidence="2">
    <location>
        <begin position="436"/>
        <end position="638"/>
    </location>
</feature>
<name>A0A0C4DQW9_MAGP6</name>
<reference evidence="3" key="2">
    <citation type="submission" date="2010-05" db="EMBL/GenBank/DDBJ databases">
        <title>The Genome Sequence of Magnaporthe poae strain ATCC 64411.</title>
        <authorList>
            <consortium name="The Broad Institute Genome Sequencing Platform"/>
            <consortium name="Broad Institute Genome Sequencing Center for Infectious Disease"/>
            <person name="Ma L.-J."/>
            <person name="Dead R."/>
            <person name="Young S."/>
            <person name="Zeng Q."/>
            <person name="Koehrsen M."/>
            <person name="Alvarado L."/>
            <person name="Berlin A."/>
            <person name="Chapman S.B."/>
            <person name="Chen Z."/>
            <person name="Freedman E."/>
            <person name="Gellesch M."/>
            <person name="Goldberg J."/>
            <person name="Griggs A."/>
            <person name="Gujja S."/>
            <person name="Heilman E.R."/>
            <person name="Heiman D."/>
            <person name="Hepburn T."/>
            <person name="Howarth C."/>
            <person name="Jen D."/>
            <person name="Larson L."/>
            <person name="Mehta T."/>
            <person name="Neiman D."/>
            <person name="Pearson M."/>
            <person name="Roberts A."/>
            <person name="Saif S."/>
            <person name="Shea T."/>
            <person name="Shenoy N."/>
            <person name="Sisk P."/>
            <person name="Stolte C."/>
            <person name="Sykes S."/>
            <person name="Walk T."/>
            <person name="White J."/>
            <person name="Yandava C."/>
            <person name="Haas B."/>
            <person name="Nusbaum C."/>
            <person name="Birren B."/>
        </authorList>
    </citation>
    <scope>NUCLEOTIDE SEQUENCE</scope>
    <source>
        <strain evidence="3">ATCC 64411</strain>
    </source>
</reference>
<gene>
    <name evidence="3" type="ORF">MAPG_02267</name>
</gene>
<keyword evidence="1" id="KW-0175">Coiled coil</keyword>
<dbReference type="EMBL" id="GL876967">
    <property type="protein sequence ID" value="KLU83202.1"/>
    <property type="molecule type" value="Genomic_DNA"/>
</dbReference>
<dbReference type="VEuPathDB" id="FungiDB:MAPG_02267"/>
<reference evidence="5" key="1">
    <citation type="submission" date="2010-05" db="EMBL/GenBank/DDBJ databases">
        <title>The genome sequence of Magnaporthe poae strain ATCC 64411.</title>
        <authorList>
            <person name="Ma L.-J."/>
            <person name="Dead R."/>
            <person name="Young S."/>
            <person name="Zeng Q."/>
            <person name="Koehrsen M."/>
            <person name="Alvarado L."/>
            <person name="Berlin A."/>
            <person name="Chapman S.B."/>
            <person name="Chen Z."/>
            <person name="Freedman E."/>
            <person name="Gellesch M."/>
            <person name="Goldberg J."/>
            <person name="Griggs A."/>
            <person name="Gujja S."/>
            <person name="Heilman E.R."/>
            <person name="Heiman D."/>
            <person name="Hepburn T."/>
            <person name="Howarth C."/>
            <person name="Jen D."/>
            <person name="Larson L."/>
            <person name="Mehta T."/>
            <person name="Neiman D."/>
            <person name="Pearson M."/>
            <person name="Roberts A."/>
            <person name="Saif S."/>
            <person name="Shea T."/>
            <person name="Shenoy N."/>
            <person name="Sisk P."/>
            <person name="Stolte C."/>
            <person name="Sykes S."/>
            <person name="Walk T."/>
            <person name="White J."/>
            <person name="Yandava C."/>
            <person name="Haas B."/>
            <person name="Nusbaum C."/>
            <person name="Birren B."/>
        </authorList>
    </citation>
    <scope>NUCLEOTIDE SEQUENCE [LARGE SCALE GENOMIC DNA]</scope>
    <source>
        <strain evidence="5">ATCC 64411 / 73-15</strain>
    </source>
</reference>
<dbReference type="Proteomes" id="UP000011715">
    <property type="component" value="Unassembled WGS sequence"/>
</dbReference>
<dbReference type="PANTHER" id="PTHR35186:SF4">
    <property type="entry name" value="PRION-INHIBITION AND PROPAGATION HELO DOMAIN-CONTAINING PROTEIN"/>
    <property type="match status" value="1"/>
</dbReference>
<evidence type="ECO:0000256" key="1">
    <source>
        <dbReference type="SAM" id="Coils"/>
    </source>
</evidence>
<sequence>MSGFEIAGAVLGAIPIAITALDKYKEANKRFAFWRGIRQEHKRFSSDLEFQRCNFELNLKQLLLPLLMDNESIQVLLANPGGDEWKRPEIEKALKERLAGSYEHYLSIMEGLQKAVGALNQELSLGLPAVQEAAQNPKKSGLLSRHFNRDNMGYQIYRLKLSADGGSKAKQLLDELTQRNEQLEKLLKQTDKVTHLSQLRDEGGLTKTAVKLDAAMLSFWKKATALYKILQTTWSNCSCSGNHITNMLLKHQQTAHEREQFNFIFATSDSASPWNLRRALVTVGDNATGATGAPKLGTDVLAVGGPVPLDRGDTTTCQPGHRRAKALKSALRTKTTIGGGQKFMDPCPTTTVESLAVAAIRSLSMDGGHSKVKIASMTAPLGQPTVATTERITNLCESLRRDGPDRLQCAGFLHDDDNEDCKYYLYPEANGMVLRHKFISLQQLISEEELPPLSFKQRLFISLALASSFLKLLESPWIPYQWTKEDIVFFPDPDDPDVFILEKPYVKGPSAKEEDPGAAALDPGCRAVRSLAREEKRQESLSQLGIVLEELCFRCSIEKRRAQRRHQAPRSRQERLDTDVALGIGWLRDISKEAAGLEYGEAIKWCLVDNRVSAGGSDAWRREMLKHVVGPLERSCRQFPLDS</sequence>
<dbReference type="PANTHER" id="PTHR35186">
    <property type="entry name" value="ANK_REP_REGION DOMAIN-CONTAINING PROTEIN"/>
    <property type="match status" value="1"/>
</dbReference>
<evidence type="ECO:0000313" key="4">
    <source>
        <dbReference type="EnsemblFungi" id="MAPG_02267T0"/>
    </source>
</evidence>
<evidence type="ECO:0000259" key="2">
    <source>
        <dbReference type="Pfam" id="PF24476"/>
    </source>
</evidence>
<dbReference type="EnsemblFungi" id="MAPG_02267T0">
    <property type="protein sequence ID" value="MAPG_02267T0"/>
    <property type="gene ID" value="MAPG_02267"/>
</dbReference>
<dbReference type="AlphaFoldDB" id="A0A0C4DQW9"/>
<evidence type="ECO:0000313" key="5">
    <source>
        <dbReference type="Proteomes" id="UP000011715"/>
    </source>
</evidence>
<proteinExistence type="predicted"/>
<dbReference type="InterPro" id="IPR056002">
    <property type="entry name" value="DUF7580"/>
</dbReference>
<dbReference type="EMBL" id="ADBL01000574">
    <property type="status" value="NOT_ANNOTATED_CDS"/>
    <property type="molecule type" value="Genomic_DNA"/>
</dbReference>
<dbReference type="OrthoDB" id="3565018at2759"/>
<organism evidence="4 5">
    <name type="scientific">Magnaporthiopsis poae (strain ATCC 64411 / 73-15)</name>
    <name type="common">Kentucky bluegrass fungus</name>
    <name type="synonym">Magnaporthe poae</name>
    <dbReference type="NCBI Taxonomy" id="644358"/>
    <lineage>
        <taxon>Eukaryota</taxon>
        <taxon>Fungi</taxon>
        <taxon>Dikarya</taxon>
        <taxon>Ascomycota</taxon>
        <taxon>Pezizomycotina</taxon>
        <taxon>Sordariomycetes</taxon>
        <taxon>Sordariomycetidae</taxon>
        <taxon>Magnaporthales</taxon>
        <taxon>Magnaporthaceae</taxon>
        <taxon>Magnaporthiopsis</taxon>
    </lineage>
</organism>
<protein>
    <recommendedName>
        <fullName evidence="2">DUF7580 domain-containing protein</fullName>
    </recommendedName>
</protein>
<evidence type="ECO:0000313" key="3">
    <source>
        <dbReference type="EMBL" id="KLU83202.1"/>
    </source>
</evidence>
<feature type="coiled-coil region" evidence="1">
    <location>
        <begin position="166"/>
        <end position="193"/>
    </location>
</feature>
<reference evidence="4" key="4">
    <citation type="journal article" date="2015" name="G3 (Bethesda)">
        <title>Genome sequences of three phytopathogenic species of the Magnaporthaceae family of fungi.</title>
        <authorList>
            <person name="Okagaki L.H."/>
            <person name="Nunes C.C."/>
            <person name="Sailsbery J."/>
            <person name="Clay B."/>
            <person name="Brown D."/>
            <person name="John T."/>
            <person name="Oh Y."/>
            <person name="Young N."/>
            <person name="Fitzgerald M."/>
            <person name="Haas B.J."/>
            <person name="Zeng Q."/>
            <person name="Young S."/>
            <person name="Adiconis X."/>
            <person name="Fan L."/>
            <person name="Levin J.Z."/>
            <person name="Mitchell T.K."/>
            <person name="Okubara P.A."/>
            <person name="Farman M.L."/>
            <person name="Kohn L.M."/>
            <person name="Birren B."/>
            <person name="Ma L.-J."/>
            <person name="Dean R.A."/>
        </authorList>
    </citation>
    <scope>NUCLEOTIDE SEQUENCE</scope>
    <source>
        <strain evidence="4">ATCC 64411 / 73-15</strain>
    </source>
</reference>
<dbReference type="Pfam" id="PF24476">
    <property type="entry name" value="DUF7580"/>
    <property type="match status" value="1"/>
</dbReference>
<reference evidence="4" key="5">
    <citation type="submission" date="2015-06" db="UniProtKB">
        <authorList>
            <consortium name="EnsemblFungi"/>
        </authorList>
    </citation>
    <scope>IDENTIFICATION</scope>
    <source>
        <strain evidence="4">ATCC 64411</strain>
    </source>
</reference>